<feature type="transmembrane region" description="Helical" evidence="10">
    <location>
        <begin position="1416"/>
        <end position="1437"/>
    </location>
</feature>
<feature type="transmembrane region" description="Helical" evidence="10">
    <location>
        <begin position="745"/>
        <end position="767"/>
    </location>
</feature>
<comment type="similarity">
    <text evidence="2">Belongs to the ABC transporter superfamily. ABCG family. PDR (TC 3.A.1.205) subfamily.</text>
</comment>
<organism evidence="12 13">
    <name type="scientific">Colletotrichum spaethianum</name>
    <dbReference type="NCBI Taxonomy" id="700344"/>
    <lineage>
        <taxon>Eukaryota</taxon>
        <taxon>Fungi</taxon>
        <taxon>Dikarya</taxon>
        <taxon>Ascomycota</taxon>
        <taxon>Pezizomycotina</taxon>
        <taxon>Sordariomycetes</taxon>
        <taxon>Hypocreomycetidae</taxon>
        <taxon>Glomerellales</taxon>
        <taxon>Glomerellaceae</taxon>
        <taxon>Colletotrichum</taxon>
        <taxon>Colletotrichum spaethianum species complex</taxon>
    </lineage>
</organism>
<feature type="domain" description="ABC transporter" evidence="11">
    <location>
        <begin position="813"/>
        <end position="1051"/>
    </location>
</feature>
<dbReference type="InterPro" id="IPR017871">
    <property type="entry name" value="ABC_transporter-like_CS"/>
</dbReference>
<evidence type="ECO:0000256" key="3">
    <source>
        <dbReference type="ARBA" id="ARBA00022448"/>
    </source>
</evidence>
<dbReference type="CDD" id="cd03232">
    <property type="entry name" value="ABCG_PDR_domain2"/>
    <property type="match status" value="1"/>
</dbReference>
<name>A0AA37P9G1_9PEZI</name>
<evidence type="ECO:0000256" key="2">
    <source>
        <dbReference type="ARBA" id="ARBA00006012"/>
    </source>
</evidence>
<evidence type="ECO:0000313" key="12">
    <source>
        <dbReference type="EMBL" id="GKT48118.1"/>
    </source>
</evidence>
<dbReference type="Pfam" id="PF00005">
    <property type="entry name" value="ABC_tran"/>
    <property type="match status" value="2"/>
</dbReference>
<sequence length="1475" mass="165474">MAGTSKPESDGRWGENAAGDISVNAALEEFHDLEKELSTLQQRRSAAYHQKPKKQDGDAGGESDSTIAPSLSGENSFDLPDFLRRGIMDMRTPSGGPAKRLGVSFKNLTVKGIESSTKQVVTFPRDLLNTFGPDFYHFITSIFPRLKLHNEPTVDLIRNMTGTVRHGEIMLVLGRPGSGCSTFLKAIANHRDEYAQVDGEVFYGVIPAEDQLQRFRGEVVYCEEDDRHFPSLTVWQTLWFALKTKTRKREQWTIPLILDSLLQMFGIEHTKNTLVGDEYIRGVSGGERKRVSLAETLATRASVVCWDNSTRGLDASTALSFAKSLRVYTDVSGRTTLVTLYQAGESIYELMDKVLVIDDGRMLFQGPADEAKKYFEDLGYLCPPRQTTADFLTSIADKNARHFQPGREETAPKTSEELERAFRESEHYQRILEDVEDYERGSRSANNDKHRMFEATVKDSKSKTVIGDSVYTVSFLKQVAACTKRQAWLLWGDRGSFYTKLIIIVANALIVSSLFYGAGQDTSSVFARGGIVFFSIAFIGWLQFAELLPAISGRTTIERQRVFAFYRPSAVVIARMILDFPLILIMTILFCIPVYFLAQFDVDAAKFWIYTLIVYTATFCLTTMYRMFASLSSTVDDAVRFVGVVLNIMFIMTGYVIPKPALLSDAIWFGWIYYINPVAYGFEALQTNEFFERQMQCSESQLVPRGPGSDPNYQGCSLPGSTLGSTTVSGPAYLEASFQYSRANLWRNFGIIIAFTVFYLGVTVLAVETIKFKGTGAQSLMFAKRGGAKTDESEKDNAAEETFEPIGDGQSVFTFKDINYTVPYGNGERQLLNKVCGYAKPGKMIALMGSSGAGKTTLLNTIAQRQKIGVVSGEMLVNGANLGPEFQRGTGFCEQRDIHEGTATIREALEFSALLRQERAIPREEKIAYVDRIIHLLELGDLQHAIISSLTVEQRKRVTIGVELAAKPKLLLFLDEPTSGLDSQSAFSIVRFLRKLCDAGQAIICTIHQPSSDLIEQFDMILALNRGGRTFYFGPVGTNGSVVVDYFAQRGFPCPPSRNVAEFILETASTPSVKDGKRIDWNDEWLISDEHKAIVAEIDQITAERRPPTTTSAAQTEFAASTAYQCLLLTKRMFVQHWREPQYLYSRVFVHTIMGIFNGFTFWMLGNDIASMQNRMFSAIILIFFIPPTVVNSVVLKFFQNRGLWEDRELPSRTYGWVAFCTANVVCEIPMAIVCATIYWLLWYFPVGYPATASVSGYTYLMVLVWSLFQSSWGQWISAFGPSYSTISNHQLTFWQILPFFFVMVALFNGILVPYASIPVFWKYWMYYINPTTWFSRGVLSAVLPPAAVQCSSAEFARFDPPPGSTCGQYANQFVDDVAMAGYLENPDATSNCGYCPYRNGGEYMQTLNVYTTDKWPSFGILVAFAVANWALVYFFVYTVRIRGWTFGISTVTTQCSMMLGRLRRHSKQTETEEA</sequence>
<keyword evidence="5" id="KW-0547">Nucleotide-binding</keyword>
<feature type="domain" description="ABC transporter" evidence="11">
    <location>
        <begin position="137"/>
        <end position="384"/>
    </location>
</feature>
<dbReference type="GO" id="GO:0140359">
    <property type="term" value="F:ABC-type transporter activity"/>
    <property type="evidence" value="ECO:0007669"/>
    <property type="project" value="InterPro"/>
</dbReference>
<feature type="transmembrane region" description="Helical" evidence="10">
    <location>
        <begin position="497"/>
        <end position="518"/>
    </location>
</feature>
<keyword evidence="3" id="KW-0813">Transport</keyword>
<dbReference type="InterPro" id="IPR010929">
    <property type="entry name" value="PDR_CDR_ABC"/>
</dbReference>
<evidence type="ECO:0000313" key="13">
    <source>
        <dbReference type="Proteomes" id="UP001055115"/>
    </source>
</evidence>
<dbReference type="InterPro" id="IPR003593">
    <property type="entry name" value="AAA+_ATPase"/>
</dbReference>
<dbReference type="SMART" id="SM00382">
    <property type="entry name" value="AAA"/>
    <property type="match status" value="2"/>
</dbReference>
<dbReference type="InterPro" id="IPR027417">
    <property type="entry name" value="P-loop_NTPase"/>
</dbReference>
<dbReference type="GO" id="GO:0016887">
    <property type="term" value="F:ATP hydrolysis activity"/>
    <property type="evidence" value="ECO:0007669"/>
    <property type="project" value="InterPro"/>
</dbReference>
<evidence type="ECO:0000256" key="4">
    <source>
        <dbReference type="ARBA" id="ARBA00022692"/>
    </source>
</evidence>
<keyword evidence="4 10" id="KW-0812">Transmembrane</keyword>
<feature type="region of interest" description="Disordered" evidence="9">
    <location>
        <begin position="36"/>
        <end position="74"/>
    </location>
</feature>
<dbReference type="InterPro" id="IPR034003">
    <property type="entry name" value="ABCG_PDR_2"/>
</dbReference>
<keyword evidence="7 10" id="KW-1133">Transmembrane helix</keyword>
<dbReference type="Gene3D" id="3.40.50.300">
    <property type="entry name" value="P-loop containing nucleotide triphosphate hydrolases"/>
    <property type="match status" value="2"/>
</dbReference>
<accession>A0AA37P9G1</accession>
<feature type="compositionally biased region" description="Polar residues" evidence="9">
    <location>
        <begin position="63"/>
        <end position="74"/>
    </location>
</feature>
<evidence type="ECO:0000256" key="10">
    <source>
        <dbReference type="SAM" id="Phobius"/>
    </source>
</evidence>
<feature type="transmembrane region" description="Helical" evidence="10">
    <location>
        <begin position="607"/>
        <end position="626"/>
    </location>
</feature>
<dbReference type="SUPFAM" id="SSF52540">
    <property type="entry name" value="P-loop containing nucleoside triphosphate hydrolases"/>
    <property type="match status" value="2"/>
</dbReference>
<reference evidence="12 13" key="1">
    <citation type="submission" date="2022-03" db="EMBL/GenBank/DDBJ databases">
        <title>Genome data of Colletotrichum spp.</title>
        <authorList>
            <person name="Utami Y.D."/>
            <person name="Hiruma K."/>
        </authorList>
    </citation>
    <scope>NUCLEOTIDE SEQUENCE [LARGE SCALE GENOMIC DNA]</scope>
    <source>
        <strain evidence="12 13">MAFF 239500</strain>
    </source>
</reference>
<proteinExistence type="inferred from homology"/>
<dbReference type="FunFam" id="3.40.50.300:FF:000054">
    <property type="entry name" value="ABC multidrug transporter atrF"/>
    <property type="match status" value="1"/>
</dbReference>
<dbReference type="PROSITE" id="PS50893">
    <property type="entry name" value="ABC_TRANSPORTER_2"/>
    <property type="match status" value="2"/>
</dbReference>
<dbReference type="RefSeq" id="XP_049130468.1">
    <property type="nucleotide sequence ID" value="XM_049274511.1"/>
</dbReference>
<keyword evidence="13" id="KW-1185">Reference proteome</keyword>
<dbReference type="PANTHER" id="PTHR19241">
    <property type="entry name" value="ATP-BINDING CASSETTE TRANSPORTER"/>
    <property type="match status" value="1"/>
</dbReference>
<evidence type="ECO:0000256" key="9">
    <source>
        <dbReference type="SAM" id="MobiDB-lite"/>
    </source>
</evidence>
<feature type="transmembrane region" description="Helical" evidence="10">
    <location>
        <begin position="1144"/>
        <end position="1165"/>
    </location>
</feature>
<evidence type="ECO:0000259" key="11">
    <source>
        <dbReference type="PROSITE" id="PS50893"/>
    </source>
</evidence>
<evidence type="ECO:0000256" key="8">
    <source>
        <dbReference type="ARBA" id="ARBA00023136"/>
    </source>
</evidence>
<keyword evidence="6" id="KW-0067">ATP-binding</keyword>
<dbReference type="GeneID" id="73329101"/>
<dbReference type="InterPro" id="IPR003439">
    <property type="entry name" value="ABC_transporter-like_ATP-bd"/>
</dbReference>
<dbReference type="CDD" id="cd03233">
    <property type="entry name" value="ABCG_PDR_domain1"/>
    <property type="match status" value="1"/>
</dbReference>
<feature type="transmembrane region" description="Helical" evidence="10">
    <location>
        <begin position="572"/>
        <end position="595"/>
    </location>
</feature>
<dbReference type="Pfam" id="PF01061">
    <property type="entry name" value="ABC2_membrane"/>
    <property type="match status" value="2"/>
</dbReference>
<evidence type="ECO:0000256" key="1">
    <source>
        <dbReference type="ARBA" id="ARBA00004141"/>
    </source>
</evidence>
<feature type="transmembrane region" description="Helical" evidence="10">
    <location>
        <begin position="1217"/>
        <end position="1245"/>
    </location>
</feature>
<dbReference type="Pfam" id="PF06422">
    <property type="entry name" value="PDR_CDR"/>
    <property type="match status" value="1"/>
</dbReference>
<feature type="transmembrane region" description="Helical" evidence="10">
    <location>
        <begin position="1177"/>
        <end position="1196"/>
    </location>
</feature>
<feature type="transmembrane region" description="Helical" evidence="10">
    <location>
        <begin position="530"/>
        <end position="551"/>
    </location>
</feature>
<evidence type="ECO:0000256" key="5">
    <source>
        <dbReference type="ARBA" id="ARBA00022741"/>
    </source>
</evidence>
<comment type="subcellular location">
    <subcellularLocation>
        <location evidence="1">Membrane</location>
        <topology evidence="1">Multi-pass membrane protein</topology>
    </subcellularLocation>
</comment>
<evidence type="ECO:0000256" key="6">
    <source>
        <dbReference type="ARBA" id="ARBA00022840"/>
    </source>
</evidence>
<gene>
    <name evidence="12" type="ORF">ColSpa_08299</name>
</gene>
<dbReference type="Pfam" id="PF14510">
    <property type="entry name" value="ABC_trans_N"/>
    <property type="match status" value="1"/>
</dbReference>
<dbReference type="GO" id="GO:0016020">
    <property type="term" value="C:membrane"/>
    <property type="evidence" value="ECO:0007669"/>
    <property type="project" value="UniProtKB-SubCell"/>
</dbReference>
<dbReference type="Proteomes" id="UP001055115">
    <property type="component" value="Unassembled WGS sequence"/>
</dbReference>
<feature type="transmembrane region" description="Helical" evidence="10">
    <location>
        <begin position="1297"/>
        <end position="1318"/>
    </location>
</feature>
<comment type="caution">
    <text evidence="12">The sequence shown here is derived from an EMBL/GenBank/DDBJ whole genome shotgun (WGS) entry which is preliminary data.</text>
</comment>
<keyword evidence="8 10" id="KW-0472">Membrane</keyword>
<dbReference type="InterPro" id="IPR034001">
    <property type="entry name" value="ABCG_PDR_1"/>
</dbReference>
<protein>
    <submittedName>
        <fullName evidence="12">Brefeldin A resistance protein</fullName>
    </submittedName>
</protein>
<dbReference type="InterPro" id="IPR013525">
    <property type="entry name" value="ABC2_TM"/>
</dbReference>
<dbReference type="InterPro" id="IPR029481">
    <property type="entry name" value="ABC_trans_N"/>
</dbReference>
<evidence type="ECO:0000256" key="7">
    <source>
        <dbReference type="ARBA" id="ARBA00022989"/>
    </source>
</evidence>
<dbReference type="EMBL" id="BQXU01000022">
    <property type="protein sequence ID" value="GKT48118.1"/>
    <property type="molecule type" value="Genomic_DNA"/>
</dbReference>
<dbReference type="GO" id="GO:0005524">
    <property type="term" value="F:ATP binding"/>
    <property type="evidence" value="ECO:0007669"/>
    <property type="project" value="UniProtKB-KW"/>
</dbReference>
<dbReference type="PROSITE" id="PS00211">
    <property type="entry name" value="ABC_TRANSPORTER_1"/>
    <property type="match status" value="1"/>
</dbReference>
<feature type="transmembrane region" description="Helical" evidence="10">
    <location>
        <begin position="638"/>
        <end position="657"/>
    </location>
</feature>